<dbReference type="RefSeq" id="WP_012825198.1">
    <property type="nucleotide sequence ID" value="NC_013422.1"/>
</dbReference>
<name>D0KX47_HALNC</name>
<keyword evidence="1" id="KW-0732">Signal</keyword>
<feature type="chain" id="PRO_5003009569" description="MltA-interacting MipA family protein" evidence="1">
    <location>
        <begin position="27"/>
        <end position="259"/>
    </location>
</feature>
<evidence type="ECO:0008006" key="4">
    <source>
        <dbReference type="Google" id="ProtNLM"/>
    </source>
</evidence>
<dbReference type="EMBL" id="CP001801">
    <property type="protein sequence ID" value="ACX97167.1"/>
    <property type="molecule type" value="Genomic_DNA"/>
</dbReference>
<evidence type="ECO:0000256" key="1">
    <source>
        <dbReference type="SAM" id="SignalP"/>
    </source>
</evidence>
<dbReference type="InterPro" id="IPR010239">
    <property type="entry name" value="CHP02001"/>
</dbReference>
<feature type="signal peptide" evidence="1">
    <location>
        <begin position="1"/>
        <end position="26"/>
    </location>
</feature>
<accession>D0KX47</accession>
<dbReference type="KEGG" id="hna:Hneap_2358"/>
<dbReference type="Pfam" id="PF09694">
    <property type="entry name" value="Gcw_chp"/>
    <property type="match status" value="1"/>
</dbReference>
<dbReference type="SUPFAM" id="SSF56935">
    <property type="entry name" value="Porins"/>
    <property type="match status" value="1"/>
</dbReference>
<evidence type="ECO:0000313" key="2">
    <source>
        <dbReference type="EMBL" id="ACX97167.1"/>
    </source>
</evidence>
<dbReference type="Proteomes" id="UP000009102">
    <property type="component" value="Chromosome"/>
</dbReference>
<dbReference type="eggNOG" id="ENOG50318BZ">
    <property type="taxonomic scope" value="Bacteria"/>
</dbReference>
<dbReference type="NCBIfam" id="TIGR02001">
    <property type="entry name" value="gcw_chp"/>
    <property type="match status" value="1"/>
</dbReference>
<keyword evidence="3" id="KW-1185">Reference proteome</keyword>
<protein>
    <recommendedName>
        <fullName evidence="4">MltA-interacting MipA family protein</fullName>
    </recommendedName>
</protein>
<organism evidence="2 3">
    <name type="scientific">Halothiobacillus neapolitanus (strain ATCC 23641 / DSM 15147 / CIP 104769 / NCIMB 8539 / c2)</name>
    <name type="common">Thiobacillus neapolitanus</name>
    <dbReference type="NCBI Taxonomy" id="555778"/>
    <lineage>
        <taxon>Bacteria</taxon>
        <taxon>Pseudomonadati</taxon>
        <taxon>Pseudomonadota</taxon>
        <taxon>Gammaproteobacteria</taxon>
        <taxon>Chromatiales</taxon>
        <taxon>Halothiobacillaceae</taxon>
        <taxon>Halothiobacillus</taxon>
    </lineage>
</organism>
<dbReference type="HOGENOM" id="CLU_074587_2_0_6"/>
<sequence length="259" mass="27998">MNKFKKTLIASSVVASLSVFAVPTYAADAPAVSVSGTAAVVSDYRYRGMSQTYKKPAVQVSFNLGLPAGFYAGFWGSSISNDALFNDKLVGLESDWYGGYHYTLNDDVGFDAGILYVYYPTTTGNSGINTTELHIAASYKWLTAQYNINASKYYGMYDSKGTSYIQLDAHYPLTDSLTLDAHVGHQMFKGSQMDGTSNSDNNYTDWSLGGTYSLPQDWAVSLAYVDSNVKESFDTATASDGSTKFLGGPTAVLSVTKSF</sequence>
<reference evidence="2 3" key="1">
    <citation type="submission" date="2009-10" db="EMBL/GenBank/DDBJ databases">
        <title>Complete sequence of Halothiobacillus neapolitanus c2.</title>
        <authorList>
            <consortium name="US DOE Joint Genome Institute"/>
            <person name="Lucas S."/>
            <person name="Copeland A."/>
            <person name="Lapidus A."/>
            <person name="Glavina del Rio T."/>
            <person name="Tice H."/>
            <person name="Bruce D."/>
            <person name="Goodwin L."/>
            <person name="Pitluck S."/>
            <person name="Davenport K."/>
            <person name="Brettin T."/>
            <person name="Detter J.C."/>
            <person name="Han C."/>
            <person name="Tapia R."/>
            <person name="Larimer F."/>
            <person name="Land M."/>
            <person name="Hauser L."/>
            <person name="Kyrpides N."/>
            <person name="Mikhailova N."/>
            <person name="Kerfeld C."/>
            <person name="Cannon G."/>
            <person name="Heinhort S."/>
        </authorList>
    </citation>
    <scope>NUCLEOTIDE SEQUENCE [LARGE SCALE GENOMIC DNA]</scope>
    <source>
        <strain evidence="3">ATCC 23641 / c2</strain>
    </source>
</reference>
<dbReference type="STRING" id="555778.Hneap_2358"/>
<proteinExistence type="predicted"/>
<dbReference type="OrthoDB" id="9793561at2"/>
<dbReference type="AlphaFoldDB" id="D0KX47"/>
<gene>
    <name evidence="2" type="ordered locus">Hneap_2358</name>
</gene>
<evidence type="ECO:0000313" key="3">
    <source>
        <dbReference type="Proteomes" id="UP000009102"/>
    </source>
</evidence>